<evidence type="ECO:0000256" key="1">
    <source>
        <dbReference type="SAM" id="Coils"/>
    </source>
</evidence>
<name>A0A197JQ42_9FUNG</name>
<proteinExistence type="predicted"/>
<feature type="compositionally biased region" description="Polar residues" evidence="2">
    <location>
        <begin position="66"/>
        <end position="84"/>
    </location>
</feature>
<reference evidence="3 4" key="1">
    <citation type="submission" date="2016-05" db="EMBL/GenBank/DDBJ databases">
        <title>Genome sequencing reveals origins of a unique bacterial endosymbiosis in the earliest lineages of terrestrial Fungi.</title>
        <authorList>
            <consortium name="DOE Joint Genome Institute"/>
            <person name="Uehling J."/>
            <person name="Gryganskyi A."/>
            <person name="Hameed K."/>
            <person name="Tschaplinski T."/>
            <person name="Misztal P."/>
            <person name="Wu S."/>
            <person name="Desiro A."/>
            <person name="Vande Pol N."/>
            <person name="Du Z.-Y."/>
            <person name="Zienkiewicz A."/>
            <person name="Zienkiewicz K."/>
            <person name="Morin E."/>
            <person name="Tisserant E."/>
            <person name="Splivallo R."/>
            <person name="Hainaut M."/>
            <person name="Henrissat B."/>
            <person name="Ohm R."/>
            <person name="Kuo A."/>
            <person name="Yan J."/>
            <person name="Lipzen A."/>
            <person name="Nolan M."/>
            <person name="Labutti K."/>
            <person name="Barry K."/>
            <person name="Goldstein A."/>
            <person name="Labbe J."/>
            <person name="Schadt C."/>
            <person name="Tuskan G."/>
            <person name="Grigoriev I."/>
            <person name="Martin F."/>
            <person name="Vilgalys R."/>
            <person name="Bonito G."/>
        </authorList>
    </citation>
    <scope>NUCLEOTIDE SEQUENCE [LARGE SCALE GENOMIC DNA]</scope>
    <source>
        <strain evidence="3 4">AG-77</strain>
    </source>
</reference>
<feature type="coiled-coil region" evidence="1">
    <location>
        <begin position="531"/>
        <end position="602"/>
    </location>
</feature>
<feature type="compositionally biased region" description="Polar residues" evidence="2">
    <location>
        <begin position="259"/>
        <end position="269"/>
    </location>
</feature>
<feature type="region of interest" description="Disordered" evidence="2">
    <location>
        <begin position="608"/>
        <end position="638"/>
    </location>
</feature>
<evidence type="ECO:0000313" key="3">
    <source>
        <dbReference type="EMBL" id="OAQ27387.1"/>
    </source>
</evidence>
<keyword evidence="4" id="KW-1185">Reference proteome</keyword>
<gene>
    <name evidence="3" type="ORF">K457DRAFT_1821278</name>
</gene>
<dbReference type="AlphaFoldDB" id="A0A197JQ42"/>
<feature type="compositionally biased region" description="Polar residues" evidence="2">
    <location>
        <begin position="1"/>
        <end position="22"/>
    </location>
</feature>
<feature type="region of interest" description="Disordered" evidence="2">
    <location>
        <begin position="1"/>
        <end position="84"/>
    </location>
</feature>
<accession>A0A197JQ42</accession>
<feature type="coiled-coil region" evidence="1">
    <location>
        <begin position="352"/>
        <end position="386"/>
    </location>
</feature>
<evidence type="ECO:0000256" key="2">
    <source>
        <dbReference type="SAM" id="MobiDB-lite"/>
    </source>
</evidence>
<feature type="compositionally biased region" description="Polar residues" evidence="2">
    <location>
        <begin position="36"/>
        <end position="47"/>
    </location>
</feature>
<feature type="coiled-coil region" evidence="1">
    <location>
        <begin position="417"/>
        <end position="444"/>
    </location>
</feature>
<protein>
    <submittedName>
        <fullName evidence="3">Uncharacterized protein</fullName>
    </submittedName>
</protein>
<feature type="region of interest" description="Disordered" evidence="2">
    <location>
        <begin position="159"/>
        <end position="185"/>
    </location>
</feature>
<feature type="region of interest" description="Disordered" evidence="2">
    <location>
        <begin position="652"/>
        <end position="757"/>
    </location>
</feature>
<organism evidence="3 4">
    <name type="scientific">Linnemannia elongata AG-77</name>
    <dbReference type="NCBI Taxonomy" id="1314771"/>
    <lineage>
        <taxon>Eukaryota</taxon>
        <taxon>Fungi</taxon>
        <taxon>Fungi incertae sedis</taxon>
        <taxon>Mucoromycota</taxon>
        <taxon>Mortierellomycotina</taxon>
        <taxon>Mortierellomycetes</taxon>
        <taxon>Mortierellales</taxon>
        <taxon>Mortierellaceae</taxon>
        <taxon>Linnemannia</taxon>
    </lineage>
</organism>
<sequence>MSTTSNSNKRSSMNPNAASFTPSFVKPSSPDCVGSDYSNENNTASNRPSRRSTVDSSREGLISGLGISSPTTEVGGSRGQGLTVNTKVMSPTSFMRQDRSTFATTASELSPMPLSALPVDFNPDEFRINLVRQITDKLETGLDRHFSQLVSATTSAALPLSPATSDHDGSGSTTAGGTGADSSTTINNLKKLLRTTTAELERVKGKNQELRESNHKLELQHMEATHQVSRLQDFELNNQFLLSRVKELESCASSVDSLETSSVNGQQRAPHQHHNRNSSTASNGTLQSQHIQRLMREVATLKSERDALKIRSWELEKKPYAQQHQQRPAHFVDLENERNRLVEELGAKTVAMEELWNKNEALMVRAKEYEKRVWELEGQCAALEEECAALPTLRADLIEMEARAVAADALVEKTQDMEGQVALVKSLQDRIQELETTNAELDHSNWDLSERLNIAINQHTLLTKEFESFRSKDKDDRRLEFLVNRNRELETLLTEQAKISPDYKDEYERVAVELEKVKVRMPQLEGQAKQVALLRSKTLQLEKQIKTMEELEPRLEEIQNLHERNLFLESELGELEHLRAREMELENELEESKVRLMQLETNKARMASFSGLKSASPGSRVRSGSMATAQPNPTLFYEGDENASELNVRTGSPIQQQPSHFQKPLSRRTSQSIGSADYGYGVPMSPTAATKGAPAWPSGRSSMSMSVNRTSTSSNSSSSGLVLTRSGSPRQTSEDEKGVLAASAAGVTTEEPESLLEDSSAVVAVISAAPVPLAQEVN</sequence>
<evidence type="ECO:0000313" key="4">
    <source>
        <dbReference type="Proteomes" id="UP000078512"/>
    </source>
</evidence>
<feature type="compositionally biased region" description="Low complexity" evidence="2">
    <location>
        <begin position="701"/>
        <end position="728"/>
    </location>
</feature>
<dbReference type="Proteomes" id="UP000078512">
    <property type="component" value="Unassembled WGS sequence"/>
</dbReference>
<feature type="compositionally biased region" description="Polar residues" evidence="2">
    <location>
        <begin position="277"/>
        <end position="290"/>
    </location>
</feature>
<dbReference type="EMBL" id="KV442057">
    <property type="protein sequence ID" value="OAQ27387.1"/>
    <property type="molecule type" value="Genomic_DNA"/>
</dbReference>
<feature type="region of interest" description="Disordered" evidence="2">
    <location>
        <begin position="259"/>
        <end position="290"/>
    </location>
</feature>
<dbReference type="OrthoDB" id="2416138at2759"/>
<feature type="coiled-coil region" evidence="1">
    <location>
        <begin position="186"/>
        <end position="227"/>
    </location>
</feature>
<keyword evidence="1" id="KW-0175">Coiled coil</keyword>